<keyword evidence="2 3" id="KW-0326">Glycosidase</keyword>
<evidence type="ECO:0000259" key="6">
    <source>
        <dbReference type="PROSITE" id="PS51910"/>
    </source>
</evidence>
<name>A0AAD3CJ89_9STRA</name>
<evidence type="ECO:0000256" key="2">
    <source>
        <dbReference type="ARBA" id="ARBA00023295"/>
    </source>
</evidence>
<comment type="similarity">
    <text evidence="4">Belongs to the glycosyl hydrolase 18 family.</text>
</comment>
<dbReference type="PANTHER" id="PTHR11177:SF317">
    <property type="entry name" value="CHITINASE 12-RELATED"/>
    <property type="match status" value="1"/>
</dbReference>
<feature type="chain" id="PRO_5042116738" description="GH18 domain-containing protein" evidence="5">
    <location>
        <begin position="23"/>
        <end position="348"/>
    </location>
</feature>
<dbReference type="PROSITE" id="PS51910">
    <property type="entry name" value="GH18_2"/>
    <property type="match status" value="1"/>
</dbReference>
<dbReference type="GO" id="GO:0006032">
    <property type="term" value="P:chitin catabolic process"/>
    <property type="evidence" value="ECO:0007669"/>
    <property type="project" value="TreeGrafter"/>
</dbReference>
<dbReference type="InterPro" id="IPR011583">
    <property type="entry name" value="Chitinase_II/V-like_cat"/>
</dbReference>
<dbReference type="GO" id="GO:0005975">
    <property type="term" value="P:carbohydrate metabolic process"/>
    <property type="evidence" value="ECO:0007669"/>
    <property type="project" value="InterPro"/>
</dbReference>
<evidence type="ECO:0000313" key="8">
    <source>
        <dbReference type="Proteomes" id="UP001054902"/>
    </source>
</evidence>
<evidence type="ECO:0000256" key="5">
    <source>
        <dbReference type="SAM" id="SignalP"/>
    </source>
</evidence>
<dbReference type="InterPro" id="IPR017853">
    <property type="entry name" value="GH"/>
</dbReference>
<dbReference type="PROSITE" id="PS01095">
    <property type="entry name" value="GH18_1"/>
    <property type="match status" value="1"/>
</dbReference>
<comment type="caution">
    <text evidence="7">The sequence shown here is derived from an EMBL/GenBank/DDBJ whole genome shotgun (WGS) entry which is preliminary data.</text>
</comment>
<evidence type="ECO:0000313" key="7">
    <source>
        <dbReference type="EMBL" id="GFH46913.1"/>
    </source>
</evidence>
<dbReference type="GO" id="GO:0005576">
    <property type="term" value="C:extracellular region"/>
    <property type="evidence" value="ECO:0007669"/>
    <property type="project" value="TreeGrafter"/>
</dbReference>
<reference evidence="7 8" key="1">
    <citation type="journal article" date="2021" name="Sci. Rep.">
        <title>The genome of the diatom Chaetoceros tenuissimus carries an ancient integrated fragment of an extant virus.</title>
        <authorList>
            <person name="Hongo Y."/>
            <person name="Kimura K."/>
            <person name="Takaki Y."/>
            <person name="Yoshida Y."/>
            <person name="Baba S."/>
            <person name="Kobayashi G."/>
            <person name="Nagasaki K."/>
            <person name="Hano T."/>
            <person name="Tomaru Y."/>
        </authorList>
    </citation>
    <scope>NUCLEOTIDE SEQUENCE [LARGE SCALE GENOMIC DNA]</scope>
    <source>
        <strain evidence="7 8">NIES-3715</strain>
    </source>
</reference>
<dbReference type="InterPro" id="IPR001223">
    <property type="entry name" value="Glyco_hydro18_cat"/>
</dbReference>
<dbReference type="GO" id="GO:0008061">
    <property type="term" value="F:chitin binding"/>
    <property type="evidence" value="ECO:0007669"/>
    <property type="project" value="InterPro"/>
</dbReference>
<dbReference type="Proteomes" id="UP001054902">
    <property type="component" value="Unassembled WGS sequence"/>
</dbReference>
<dbReference type="PANTHER" id="PTHR11177">
    <property type="entry name" value="CHITINASE"/>
    <property type="match status" value="1"/>
</dbReference>
<dbReference type="Pfam" id="PF00704">
    <property type="entry name" value="Glyco_hydro_18"/>
    <property type="match status" value="1"/>
</dbReference>
<accession>A0AAD3CJ89</accession>
<keyword evidence="5" id="KW-0732">Signal</keyword>
<dbReference type="SUPFAM" id="SSF51445">
    <property type="entry name" value="(Trans)glycosidases"/>
    <property type="match status" value="1"/>
</dbReference>
<dbReference type="EMBL" id="BLLK01000022">
    <property type="protein sequence ID" value="GFH46913.1"/>
    <property type="molecule type" value="Genomic_DNA"/>
</dbReference>
<dbReference type="GO" id="GO:0004568">
    <property type="term" value="F:chitinase activity"/>
    <property type="evidence" value="ECO:0007669"/>
    <property type="project" value="TreeGrafter"/>
</dbReference>
<organism evidence="7 8">
    <name type="scientific">Chaetoceros tenuissimus</name>
    <dbReference type="NCBI Taxonomy" id="426638"/>
    <lineage>
        <taxon>Eukaryota</taxon>
        <taxon>Sar</taxon>
        <taxon>Stramenopiles</taxon>
        <taxon>Ochrophyta</taxon>
        <taxon>Bacillariophyta</taxon>
        <taxon>Coscinodiscophyceae</taxon>
        <taxon>Chaetocerotophycidae</taxon>
        <taxon>Chaetocerotales</taxon>
        <taxon>Chaetocerotaceae</taxon>
        <taxon>Chaetoceros</taxon>
    </lineage>
</organism>
<evidence type="ECO:0000256" key="1">
    <source>
        <dbReference type="ARBA" id="ARBA00022801"/>
    </source>
</evidence>
<dbReference type="Gene3D" id="3.20.20.80">
    <property type="entry name" value="Glycosidases"/>
    <property type="match status" value="1"/>
</dbReference>
<keyword evidence="1 3" id="KW-0378">Hydrolase</keyword>
<gene>
    <name evidence="7" type="ORF">CTEN210_03387</name>
</gene>
<evidence type="ECO:0000256" key="4">
    <source>
        <dbReference type="RuleBase" id="RU004453"/>
    </source>
</evidence>
<evidence type="ECO:0000256" key="3">
    <source>
        <dbReference type="RuleBase" id="RU000489"/>
    </source>
</evidence>
<dbReference type="AlphaFoldDB" id="A0AAD3CJ89"/>
<dbReference type="InterPro" id="IPR050314">
    <property type="entry name" value="Glycosyl_Hydrlase_18"/>
</dbReference>
<feature type="domain" description="GH18" evidence="6">
    <location>
        <begin position="30"/>
        <end position="340"/>
    </location>
</feature>
<dbReference type="SMART" id="SM00636">
    <property type="entry name" value="Glyco_18"/>
    <property type="match status" value="1"/>
</dbReference>
<proteinExistence type="inferred from homology"/>
<dbReference type="InterPro" id="IPR001579">
    <property type="entry name" value="Glyco_hydro_18_chit_AS"/>
</dbReference>
<keyword evidence="8" id="KW-1185">Reference proteome</keyword>
<sequence>MISLFRFCHAFLALGAAKLVLGDTLDSNNFVVSGYFPDYRAGINVEESAHILTDLILYSIEPVLDRSILEEDVCCVQKDHYERARQIRNTRNQTVENGGDFNIFVSIGGGGRSSAMKQIAATKQSRSIFISDLKKLCIREELNGVDFDWEQPATNDEYLSYMHLIAEAATELHKHNIKVSVALHANQFLFKEVYDYVDQVNLMAYDMVVPNSNEHHASFINAHKAVDVLVESGCHPSKIVLGIPAYGRDTRNPGNIKTHHEVVDALVKEKNHDEEGILSIEGDGEAVFIESFASVKDKVKMAVSNKLKGIFIWEIGQDYREPPFQHGLILGHVENALADINEENAEEL</sequence>
<protein>
    <recommendedName>
        <fullName evidence="6">GH18 domain-containing protein</fullName>
    </recommendedName>
</protein>
<feature type="signal peptide" evidence="5">
    <location>
        <begin position="1"/>
        <end position="22"/>
    </location>
</feature>
<dbReference type="Gene3D" id="3.40.5.30">
    <property type="entry name" value="(Trans)glycosidases - domain 2"/>
    <property type="match status" value="1"/>
</dbReference>